<protein>
    <submittedName>
        <fullName evidence="1">Uncharacterized protein</fullName>
    </submittedName>
</protein>
<name>A0A062TRJ5_9PROT</name>
<dbReference type="STRING" id="1280941.HY2_13665"/>
<comment type="caution">
    <text evidence="1">The sequence shown here is derived from an EMBL/GenBank/DDBJ whole genome shotgun (WGS) entry which is preliminary data.</text>
</comment>
<organism evidence="1 2">
    <name type="scientific">Hyphomonas pacifica</name>
    <dbReference type="NCBI Taxonomy" id="1280941"/>
    <lineage>
        <taxon>Bacteria</taxon>
        <taxon>Pseudomonadati</taxon>
        <taxon>Pseudomonadota</taxon>
        <taxon>Alphaproteobacteria</taxon>
        <taxon>Hyphomonadales</taxon>
        <taxon>Hyphomonadaceae</taxon>
        <taxon>Hyphomonas</taxon>
    </lineage>
</organism>
<sequence length="403" mass="43713">MKSALATDFDDAPVKGQKTKQGQMMRRVFFWTHFVMGALAGVFILLMSVTGVLLTYERQMIRAAENAAVLAPEEADPMTVDTLAEASIAMGAEPGNTLVIPKDRTDAVILSKGRRDNTLLNPFTAEAMPEAGEKTKAFFGRVMRIHRWLSFSGGRSELGAAINGAANLVFAGLLITGAILWWPRTWKWAFVKTQLFFRKGLRTAQARDYNWHHVLAAWSLLPLIAIVVSGTVFSYGWANNLVYAAFGESAGRNGPPAAAEQEIQPSEMPADFASASLETLLGQATADYKNWKRVSVTLPEPMAETVTMTVDMGNGAQAGKKRTLTLAQDGSGVIGSPVGDDATAARKARIFLRFIHTGEVYGWIGQTIAGLASLAGAILVYTGISLGFRRLIRMRKQAKAKRA</sequence>
<dbReference type="Proteomes" id="UP000249123">
    <property type="component" value="Unassembled WGS sequence"/>
</dbReference>
<evidence type="ECO:0000313" key="1">
    <source>
        <dbReference type="EMBL" id="RAN33892.1"/>
    </source>
</evidence>
<dbReference type="EMBL" id="AWFB01000016">
    <property type="protein sequence ID" value="RAN33892.1"/>
    <property type="molecule type" value="Genomic_DNA"/>
</dbReference>
<dbReference type="PANTHER" id="PTHR34219:SF3">
    <property type="entry name" value="BLL7967 PROTEIN"/>
    <property type="match status" value="1"/>
</dbReference>
<dbReference type="eggNOG" id="COG3182">
    <property type="taxonomic scope" value="Bacteria"/>
</dbReference>
<reference evidence="1 2" key="1">
    <citation type="submission" date="2013-04" db="EMBL/GenBank/DDBJ databases">
        <title>Hyphomonas sp. T24B3 Genome Sequencing.</title>
        <authorList>
            <person name="Lai Q."/>
            <person name="Shao Z."/>
        </authorList>
    </citation>
    <scope>NUCLEOTIDE SEQUENCE [LARGE SCALE GENOMIC DNA]</scope>
    <source>
        <strain evidence="1 2">T24B3</strain>
    </source>
</reference>
<dbReference type="RefSeq" id="WP_034827042.1">
    <property type="nucleotide sequence ID" value="NZ_AWFA01000025.1"/>
</dbReference>
<dbReference type="PANTHER" id="PTHR34219">
    <property type="entry name" value="IRON-REGULATED INNER MEMBRANE PROTEIN-RELATED"/>
    <property type="match status" value="1"/>
</dbReference>
<dbReference type="Pfam" id="PF03929">
    <property type="entry name" value="PepSY_TM"/>
    <property type="match status" value="1"/>
</dbReference>
<dbReference type="AlphaFoldDB" id="A0A062TRJ5"/>
<gene>
    <name evidence="1" type="ORF">HY3_12035</name>
</gene>
<dbReference type="InterPro" id="IPR005625">
    <property type="entry name" value="PepSY-ass_TM"/>
</dbReference>
<keyword evidence="2" id="KW-1185">Reference proteome</keyword>
<proteinExistence type="predicted"/>
<evidence type="ECO:0000313" key="2">
    <source>
        <dbReference type="Proteomes" id="UP000249123"/>
    </source>
</evidence>
<accession>A0A062TRJ5</accession>